<dbReference type="PANTHER" id="PTHR42732:SF2">
    <property type="entry name" value="BETA-MANNOSIDASE"/>
    <property type="match status" value="1"/>
</dbReference>
<dbReference type="KEGG" id="sus:Acid_6668"/>
<dbReference type="Pfam" id="PF02836">
    <property type="entry name" value="Glyco_hydro_2_C"/>
    <property type="match status" value="1"/>
</dbReference>
<evidence type="ECO:0000256" key="2">
    <source>
        <dbReference type="ARBA" id="ARBA00022801"/>
    </source>
</evidence>
<dbReference type="SUPFAM" id="SSF49303">
    <property type="entry name" value="beta-Galactosidase/glucuronidase domain"/>
    <property type="match status" value="1"/>
</dbReference>
<feature type="chain" id="PRO_5004162371" evidence="4">
    <location>
        <begin position="20"/>
        <end position="594"/>
    </location>
</feature>
<dbReference type="InterPro" id="IPR006104">
    <property type="entry name" value="Glyco_hydro_2_N"/>
</dbReference>
<proteinExistence type="inferred from homology"/>
<evidence type="ECO:0000256" key="4">
    <source>
        <dbReference type="SAM" id="SignalP"/>
    </source>
</evidence>
<sequence length="594" mass="65759" precursor="true">MRIQTAALIFWASASSLFAADWKVADNPLSTPWTSKVTAEPALPEYPRPQLERAKWTNLNGLWDYAIRAKGEGRPGQSEGKLLVPFPVESALSGVKRPLTPDQRLWYSRSFNASAAKGSRLLLHFGAVDWRAEVFVNGKAVGTHEGGYDPFTFDITDALKAGGAQEVTVAVWDPTDTALQPRGKQVLSPNGIWYTAVSGIWQTVWIEPVPAVYIESIAMTPDIDAHQLRLTVRSAASGDFTATARLRGRSVGSISGRTNAEVRLPLNVLELWSPDSPTLYDLEIALKSGDAVKSYFGMRSVEMRADAEGHNRIFLNHQPLFQIGPLDQGWWPDGLYTAPTDEALRFDIEALKKMGFNMARKHVKVEPARWYYWCDKLGFLVWQDMPSAMTKTPPSNVRKGAAEDAQFSAGEAAAWERELKAIIAANGNSPSIIVWVPFNEGWGQHATNDVLKMVKTLDPSRLVDGPSGWEDRGWGDLKDMHNYPGPGMFPALNDRASVLGEFGGLGLPLAGHLWWDKRNWGYKTFEDRAQLQAAYEGLMDGLGPLVKNGLAAAIYTQTTDVEGEINGLMTYDRQVMKFDVGKLAEMHRRLILGK</sequence>
<dbReference type="HOGENOM" id="CLU_009935_3_1_0"/>
<feature type="domain" description="Glycoside hydrolase family 2 immunoglobulin-like beta-sandwich" evidence="5">
    <location>
        <begin position="212"/>
        <end position="299"/>
    </location>
</feature>
<protein>
    <submittedName>
        <fullName evidence="8">Glycoside hydrolase family 2, sugar binding</fullName>
    </submittedName>
</protein>
<comment type="similarity">
    <text evidence="1">Belongs to the glycosyl hydrolase 2 family.</text>
</comment>
<keyword evidence="2 8" id="KW-0378">Hydrolase</keyword>
<evidence type="ECO:0000259" key="5">
    <source>
        <dbReference type="Pfam" id="PF00703"/>
    </source>
</evidence>
<feature type="domain" description="Glycosyl hydrolases family 2 sugar binding" evidence="7">
    <location>
        <begin position="102"/>
        <end position="204"/>
    </location>
</feature>
<evidence type="ECO:0000259" key="6">
    <source>
        <dbReference type="Pfam" id="PF02836"/>
    </source>
</evidence>
<feature type="signal peptide" evidence="4">
    <location>
        <begin position="1"/>
        <end position="19"/>
    </location>
</feature>
<accession>Q01RY0</accession>
<dbReference type="InterPro" id="IPR036156">
    <property type="entry name" value="Beta-gal/glucu_dom_sf"/>
</dbReference>
<dbReference type="GO" id="GO:0004553">
    <property type="term" value="F:hydrolase activity, hydrolyzing O-glycosyl compounds"/>
    <property type="evidence" value="ECO:0007669"/>
    <property type="project" value="InterPro"/>
</dbReference>
<dbReference type="CAZy" id="GH2">
    <property type="family name" value="Glycoside Hydrolase Family 2"/>
</dbReference>
<keyword evidence="3" id="KW-0326">Glycosidase</keyword>
<dbReference type="InterPro" id="IPR017853">
    <property type="entry name" value="GH"/>
</dbReference>
<dbReference type="STRING" id="234267.Acid_6668"/>
<dbReference type="InterPro" id="IPR013783">
    <property type="entry name" value="Ig-like_fold"/>
</dbReference>
<dbReference type="Pfam" id="PF02837">
    <property type="entry name" value="Glyco_hydro_2_N"/>
    <property type="match status" value="1"/>
</dbReference>
<name>Q01RY0_SOLUE</name>
<dbReference type="InterPro" id="IPR008979">
    <property type="entry name" value="Galactose-bd-like_sf"/>
</dbReference>
<dbReference type="SUPFAM" id="SSF51445">
    <property type="entry name" value="(Trans)glycosidases"/>
    <property type="match status" value="1"/>
</dbReference>
<feature type="domain" description="Glycoside hydrolase family 2 catalytic" evidence="6">
    <location>
        <begin position="342"/>
        <end position="464"/>
    </location>
</feature>
<dbReference type="eggNOG" id="COG3250">
    <property type="taxonomic scope" value="Bacteria"/>
</dbReference>
<reference evidence="8" key="1">
    <citation type="submission" date="2006-10" db="EMBL/GenBank/DDBJ databases">
        <title>Complete sequence of Solibacter usitatus Ellin6076.</title>
        <authorList>
            <consortium name="US DOE Joint Genome Institute"/>
            <person name="Copeland A."/>
            <person name="Lucas S."/>
            <person name="Lapidus A."/>
            <person name="Barry K."/>
            <person name="Detter J.C."/>
            <person name="Glavina del Rio T."/>
            <person name="Hammon N."/>
            <person name="Israni S."/>
            <person name="Dalin E."/>
            <person name="Tice H."/>
            <person name="Pitluck S."/>
            <person name="Thompson L.S."/>
            <person name="Brettin T."/>
            <person name="Bruce D."/>
            <person name="Han C."/>
            <person name="Tapia R."/>
            <person name="Gilna P."/>
            <person name="Schmutz J."/>
            <person name="Larimer F."/>
            <person name="Land M."/>
            <person name="Hauser L."/>
            <person name="Kyrpides N."/>
            <person name="Mikhailova N."/>
            <person name="Janssen P.H."/>
            <person name="Kuske C.R."/>
            <person name="Richardson P."/>
        </authorList>
    </citation>
    <scope>NUCLEOTIDE SEQUENCE</scope>
    <source>
        <strain evidence="8">Ellin6076</strain>
    </source>
</reference>
<dbReference type="OrthoDB" id="9762066at2"/>
<evidence type="ECO:0000256" key="3">
    <source>
        <dbReference type="ARBA" id="ARBA00023295"/>
    </source>
</evidence>
<dbReference type="AlphaFoldDB" id="Q01RY0"/>
<evidence type="ECO:0000256" key="1">
    <source>
        <dbReference type="ARBA" id="ARBA00007401"/>
    </source>
</evidence>
<dbReference type="Pfam" id="PF00703">
    <property type="entry name" value="Glyco_hydro_2"/>
    <property type="match status" value="1"/>
</dbReference>
<dbReference type="Gene3D" id="3.20.20.80">
    <property type="entry name" value="Glycosidases"/>
    <property type="match status" value="1"/>
</dbReference>
<dbReference type="InterPro" id="IPR006103">
    <property type="entry name" value="Glyco_hydro_2_cat"/>
</dbReference>
<dbReference type="InParanoid" id="Q01RY0"/>
<evidence type="ECO:0000259" key="7">
    <source>
        <dbReference type="Pfam" id="PF02837"/>
    </source>
</evidence>
<dbReference type="EMBL" id="CP000473">
    <property type="protein sequence ID" value="ABJ87590.1"/>
    <property type="molecule type" value="Genomic_DNA"/>
</dbReference>
<dbReference type="GO" id="GO:0005975">
    <property type="term" value="P:carbohydrate metabolic process"/>
    <property type="evidence" value="ECO:0007669"/>
    <property type="project" value="InterPro"/>
</dbReference>
<dbReference type="Gene3D" id="2.60.40.10">
    <property type="entry name" value="Immunoglobulins"/>
    <property type="match status" value="1"/>
</dbReference>
<gene>
    <name evidence="8" type="ordered locus">Acid_6668</name>
</gene>
<organism evidence="8">
    <name type="scientific">Solibacter usitatus (strain Ellin6076)</name>
    <dbReference type="NCBI Taxonomy" id="234267"/>
    <lineage>
        <taxon>Bacteria</taxon>
        <taxon>Pseudomonadati</taxon>
        <taxon>Acidobacteriota</taxon>
        <taxon>Terriglobia</taxon>
        <taxon>Bryobacterales</taxon>
        <taxon>Solibacteraceae</taxon>
        <taxon>Candidatus Solibacter</taxon>
    </lineage>
</organism>
<dbReference type="InterPro" id="IPR006102">
    <property type="entry name" value="Ig-like_GH2"/>
</dbReference>
<dbReference type="SUPFAM" id="SSF49785">
    <property type="entry name" value="Galactose-binding domain-like"/>
    <property type="match status" value="1"/>
</dbReference>
<dbReference type="Gene3D" id="2.60.120.260">
    <property type="entry name" value="Galactose-binding domain-like"/>
    <property type="match status" value="1"/>
</dbReference>
<evidence type="ECO:0000313" key="8">
    <source>
        <dbReference type="EMBL" id="ABJ87590.1"/>
    </source>
</evidence>
<keyword evidence="4" id="KW-0732">Signal</keyword>
<dbReference type="PANTHER" id="PTHR42732">
    <property type="entry name" value="BETA-GALACTOSIDASE"/>
    <property type="match status" value="1"/>
</dbReference>
<dbReference type="InterPro" id="IPR051913">
    <property type="entry name" value="GH2_Domain-Containing"/>
</dbReference>